<sequence length="195" mass="22510">MLNGLSEKTLILSFLANIKIGDIKNTYEWFKETKVLNLGTFNSGENLSEFLPKKLLKGDLKAKDNFNNFLSDIDVGIKDIKIEETNNEDKGKYSIFSIHLNNDTNNNEYLPISEESDGTLKMISLYSDIEKCLNNGGTIFIDELDVKLHPLLTKYLIQKFHNKNSNPNKAQLIYTTHDVINLKKENFRRDEIWFV</sequence>
<dbReference type="Pfam" id="PF13304">
    <property type="entry name" value="AAA_21"/>
    <property type="match status" value="1"/>
</dbReference>
<keyword evidence="2" id="KW-0547">Nucleotide-binding</keyword>
<dbReference type="Proteomes" id="UP000255328">
    <property type="component" value="Unassembled WGS sequence"/>
</dbReference>
<organism evidence="2 3">
    <name type="scientific">Fusobacterium necrogenes</name>
    <dbReference type="NCBI Taxonomy" id="858"/>
    <lineage>
        <taxon>Bacteria</taxon>
        <taxon>Fusobacteriati</taxon>
        <taxon>Fusobacteriota</taxon>
        <taxon>Fusobacteriia</taxon>
        <taxon>Fusobacteriales</taxon>
        <taxon>Fusobacteriaceae</taxon>
        <taxon>Fusobacterium</taxon>
    </lineage>
</organism>
<dbReference type="GO" id="GO:0005524">
    <property type="term" value="F:ATP binding"/>
    <property type="evidence" value="ECO:0007669"/>
    <property type="project" value="UniProtKB-KW"/>
</dbReference>
<evidence type="ECO:0000313" key="3">
    <source>
        <dbReference type="Proteomes" id="UP000255328"/>
    </source>
</evidence>
<evidence type="ECO:0000259" key="1">
    <source>
        <dbReference type="Pfam" id="PF13304"/>
    </source>
</evidence>
<evidence type="ECO:0000313" key="2">
    <source>
        <dbReference type="EMBL" id="STO31976.1"/>
    </source>
</evidence>
<accession>A0A377GYH0</accession>
<dbReference type="SUPFAM" id="SSF52540">
    <property type="entry name" value="P-loop containing nucleoside triphosphate hydrolases"/>
    <property type="match status" value="1"/>
</dbReference>
<dbReference type="PANTHER" id="PTHR40396">
    <property type="entry name" value="ATPASE-LIKE PROTEIN"/>
    <property type="match status" value="1"/>
</dbReference>
<feature type="domain" description="ATPase AAA-type core" evidence="1">
    <location>
        <begin position="32"/>
        <end position="178"/>
    </location>
</feature>
<keyword evidence="2" id="KW-0067">ATP-binding</keyword>
<protein>
    <submittedName>
        <fullName evidence="2">Predicted ATP-binding protein involved in virulence</fullName>
    </submittedName>
</protein>
<dbReference type="EMBL" id="UGGU01000003">
    <property type="protein sequence ID" value="STO31976.1"/>
    <property type="molecule type" value="Genomic_DNA"/>
</dbReference>
<dbReference type="GO" id="GO:0016887">
    <property type="term" value="F:ATP hydrolysis activity"/>
    <property type="evidence" value="ECO:0007669"/>
    <property type="project" value="InterPro"/>
</dbReference>
<keyword evidence="3" id="KW-1185">Reference proteome</keyword>
<dbReference type="InterPro" id="IPR003959">
    <property type="entry name" value="ATPase_AAA_core"/>
</dbReference>
<proteinExistence type="predicted"/>
<dbReference type="InterPro" id="IPR027417">
    <property type="entry name" value="P-loop_NTPase"/>
</dbReference>
<dbReference type="AlphaFoldDB" id="A0A377GYH0"/>
<reference evidence="2 3" key="1">
    <citation type="submission" date="2018-06" db="EMBL/GenBank/DDBJ databases">
        <authorList>
            <consortium name="Pathogen Informatics"/>
            <person name="Doyle S."/>
        </authorList>
    </citation>
    <scope>NUCLEOTIDE SEQUENCE [LARGE SCALE GENOMIC DNA]</scope>
    <source>
        <strain evidence="2 3">NCTC10723</strain>
    </source>
</reference>
<name>A0A377GYH0_9FUSO</name>
<gene>
    <name evidence="2" type="ORF">NCTC10723_01440</name>
</gene>
<dbReference type="Gene3D" id="3.40.50.300">
    <property type="entry name" value="P-loop containing nucleotide triphosphate hydrolases"/>
    <property type="match status" value="1"/>
</dbReference>
<dbReference type="PANTHER" id="PTHR40396:SF1">
    <property type="entry name" value="ATPASE AAA-TYPE CORE DOMAIN-CONTAINING PROTEIN"/>
    <property type="match status" value="1"/>
</dbReference>